<evidence type="ECO:0000256" key="2">
    <source>
        <dbReference type="ARBA" id="ARBA00022737"/>
    </source>
</evidence>
<dbReference type="InterPro" id="IPR017560">
    <property type="entry name" value="Cyt_c_biogenesis_CcmI"/>
</dbReference>
<dbReference type="Pfam" id="PF23914">
    <property type="entry name" value="TPR_CcmH_CycH"/>
    <property type="match status" value="1"/>
</dbReference>
<dbReference type="PANTHER" id="PTHR47870:SF1">
    <property type="entry name" value="CYTOCHROME C-TYPE BIOGENESIS PROTEIN CCMH"/>
    <property type="match status" value="1"/>
</dbReference>
<evidence type="ECO:0000313" key="8">
    <source>
        <dbReference type="Proteomes" id="UP000545037"/>
    </source>
</evidence>
<dbReference type="GO" id="GO:0030313">
    <property type="term" value="C:cell envelope"/>
    <property type="evidence" value="ECO:0007669"/>
    <property type="project" value="UniProtKB-SubCell"/>
</dbReference>
<dbReference type="InterPro" id="IPR051263">
    <property type="entry name" value="C-type_cytochrome_biogenesis"/>
</dbReference>
<proteinExistence type="predicted"/>
<accession>A0A7W9CFF7</accession>
<dbReference type="GO" id="GO:0017004">
    <property type="term" value="P:cytochrome complex assembly"/>
    <property type="evidence" value="ECO:0007669"/>
    <property type="project" value="UniProtKB-KW"/>
</dbReference>
<feature type="repeat" description="TPR" evidence="5">
    <location>
        <begin position="142"/>
        <end position="175"/>
    </location>
</feature>
<reference evidence="7 8" key="1">
    <citation type="submission" date="2020-08" db="EMBL/GenBank/DDBJ databases">
        <title>Genomic Encyclopedia of Type Strains, Phase IV (KMG-IV): sequencing the most valuable type-strain genomes for metagenomic binning, comparative biology and taxonomic classification.</title>
        <authorList>
            <person name="Goeker M."/>
        </authorList>
    </citation>
    <scope>NUCLEOTIDE SEQUENCE [LARGE SCALE GENOMIC DNA]</scope>
    <source>
        <strain evidence="7 8">DSM 4737</strain>
    </source>
</reference>
<evidence type="ECO:0000256" key="3">
    <source>
        <dbReference type="ARBA" id="ARBA00022748"/>
    </source>
</evidence>
<dbReference type="Proteomes" id="UP000545037">
    <property type="component" value="Unassembled WGS sequence"/>
</dbReference>
<evidence type="ECO:0000256" key="5">
    <source>
        <dbReference type="PROSITE-ProRule" id="PRU00339"/>
    </source>
</evidence>
<feature type="domain" description="Cytochrome c-type biogenesis protein H TPR" evidence="6">
    <location>
        <begin position="110"/>
        <end position="250"/>
    </location>
</feature>
<evidence type="ECO:0000256" key="1">
    <source>
        <dbReference type="ARBA" id="ARBA00004196"/>
    </source>
</evidence>
<dbReference type="PROSITE" id="PS50005">
    <property type="entry name" value="TPR"/>
    <property type="match status" value="1"/>
</dbReference>
<keyword evidence="4 5" id="KW-0802">TPR repeat</keyword>
<comment type="caution">
    <text evidence="7">The sequence shown here is derived from an EMBL/GenBank/DDBJ whole genome shotgun (WGS) entry which is preliminary data.</text>
</comment>
<protein>
    <submittedName>
        <fullName evidence="7">Cytochrome c-type biogenesis protein CcmH</fullName>
    </submittedName>
</protein>
<dbReference type="AlphaFoldDB" id="A0A7W9CFF7"/>
<dbReference type="EMBL" id="JACHOR010000001">
    <property type="protein sequence ID" value="MBB5744630.1"/>
    <property type="molecule type" value="Genomic_DNA"/>
</dbReference>
<dbReference type="InterPro" id="IPR011990">
    <property type="entry name" value="TPR-like_helical_dom_sf"/>
</dbReference>
<keyword evidence="3" id="KW-0201">Cytochrome c-type biogenesis</keyword>
<evidence type="ECO:0000259" key="6">
    <source>
        <dbReference type="Pfam" id="PF23914"/>
    </source>
</evidence>
<dbReference type="SUPFAM" id="SSF48452">
    <property type="entry name" value="TPR-like"/>
    <property type="match status" value="1"/>
</dbReference>
<dbReference type="PANTHER" id="PTHR47870">
    <property type="entry name" value="CYTOCHROME C-TYPE BIOGENESIS PROTEIN CCMH"/>
    <property type="match status" value="1"/>
</dbReference>
<dbReference type="InterPro" id="IPR056413">
    <property type="entry name" value="TPR_CcmH_CycH"/>
</dbReference>
<evidence type="ECO:0000313" key="7">
    <source>
        <dbReference type="EMBL" id="MBB5744630.1"/>
    </source>
</evidence>
<organism evidence="7 8">
    <name type="scientific">Brevundimonas variabilis</name>
    <dbReference type="NCBI Taxonomy" id="74312"/>
    <lineage>
        <taxon>Bacteria</taxon>
        <taxon>Pseudomonadati</taxon>
        <taxon>Pseudomonadota</taxon>
        <taxon>Alphaproteobacteria</taxon>
        <taxon>Caulobacterales</taxon>
        <taxon>Caulobacteraceae</taxon>
        <taxon>Brevundimonas</taxon>
    </lineage>
</organism>
<evidence type="ECO:0000256" key="4">
    <source>
        <dbReference type="ARBA" id="ARBA00022803"/>
    </source>
</evidence>
<name>A0A7W9CFF7_9CAUL</name>
<sequence length="264" mass="28031">MSAIAALMVLTAARRGADGTRLEQPDLASRELDELDRMKARGLLSDDSWSAARAEAGRRVLATPAVETVEVAGRNDGRWVLGSIALTGAIALGTYAVFGAPGLPDQAYERRVDAWSNSLDTLEPAQIAAVVARVVKAQPNDHQALTMLGAARFEAGDPLGAASAFRRALVLQPEDAQSWARLGEALVRSQQGVVGGDAEAAFRRAIRIDPGQLGARFFLGEAALARDDVAETRAMWEPLIAALDPADPRRTSLEQQLANASVAR</sequence>
<keyword evidence="2" id="KW-0677">Repeat</keyword>
<keyword evidence="8" id="KW-1185">Reference proteome</keyword>
<dbReference type="Gene3D" id="1.25.40.10">
    <property type="entry name" value="Tetratricopeptide repeat domain"/>
    <property type="match status" value="1"/>
</dbReference>
<dbReference type="InterPro" id="IPR019734">
    <property type="entry name" value="TPR_rpt"/>
</dbReference>
<dbReference type="NCBIfam" id="TIGR03142">
    <property type="entry name" value="cytochro_ccmI"/>
    <property type="match status" value="1"/>
</dbReference>
<comment type="subcellular location">
    <subcellularLocation>
        <location evidence="1">Cell envelope</location>
    </subcellularLocation>
</comment>
<gene>
    <name evidence="7" type="ORF">GGR13_000202</name>
</gene>